<keyword evidence="2" id="KW-1185">Reference proteome</keyword>
<evidence type="ECO:0000313" key="2">
    <source>
        <dbReference type="Proteomes" id="UP000054903"/>
    </source>
</evidence>
<organism evidence="1 2">
    <name type="scientific">Caballeronia fortuita</name>
    <dbReference type="NCBI Taxonomy" id="1777138"/>
    <lineage>
        <taxon>Bacteria</taxon>
        <taxon>Pseudomonadati</taxon>
        <taxon>Pseudomonadota</taxon>
        <taxon>Betaproteobacteria</taxon>
        <taxon>Burkholderiales</taxon>
        <taxon>Burkholderiaceae</taxon>
        <taxon>Caballeronia</taxon>
    </lineage>
</organism>
<comment type="caution">
    <text evidence="1">The sequence shown here is derived from an EMBL/GenBank/DDBJ whole genome shotgun (WGS) entry which is preliminary data.</text>
</comment>
<dbReference type="Proteomes" id="UP000054903">
    <property type="component" value="Unassembled WGS sequence"/>
</dbReference>
<evidence type="ECO:0000313" key="1">
    <source>
        <dbReference type="EMBL" id="SAK97422.1"/>
    </source>
</evidence>
<reference evidence="1" key="1">
    <citation type="submission" date="2016-01" db="EMBL/GenBank/DDBJ databases">
        <authorList>
            <person name="Peeters C."/>
        </authorList>
    </citation>
    <scope>NUCLEOTIDE SEQUENCE</scope>
    <source>
        <strain evidence="1">LMG 29320</strain>
    </source>
</reference>
<gene>
    <name evidence="1" type="ORF">AWB77_05718</name>
</gene>
<dbReference type="EMBL" id="FCNX02000018">
    <property type="protein sequence ID" value="SAK97422.1"/>
    <property type="molecule type" value="Genomic_DNA"/>
</dbReference>
<proteinExistence type="predicted"/>
<dbReference type="AlphaFoldDB" id="A0A158DS29"/>
<accession>A0A158DS29</accession>
<sequence>MADWPKPVMRLTLSGPSTPSRSALLKCRDCLSGRRRSNDGLANIRENISPTFTAAAVILVVFSTNRRLAFGWLR</sequence>
<dbReference type="STRING" id="1777138.AWB77_05718"/>
<protein>
    <submittedName>
        <fullName evidence="1">Uncharacterized protein</fullName>
    </submittedName>
</protein>
<name>A0A158DS29_9BURK</name>